<keyword evidence="3" id="KW-1185">Reference proteome</keyword>
<gene>
    <name evidence="2" type="ORF">Tasa_004_089</name>
</gene>
<organism evidence="2 3">
    <name type="scientific">Tanticharoenia sakaeratensis NBRC 103193</name>
    <dbReference type="NCBI Taxonomy" id="1231623"/>
    <lineage>
        <taxon>Bacteria</taxon>
        <taxon>Pseudomonadati</taxon>
        <taxon>Pseudomonadota</taxon>
        <taxon>Alphaproteobacteria</taxon>
        <taxon>Acetobacterales</taxon>
        <taxon>Acetobacteraceae</taxon>
        <taxon>Tanticharoenia</taxon>
    </lineage>
</organism>
<feature type="compositionally biased region" description="Acidic residues" evidence="1">
    <location>
        <begin position="76"/>
        <end position="122"/>
    </location>
</feature>
<protein>
    <recommendedName>
        <fullName evidence="4">TIGR02300 family protein</fullName>
    </recommendedName>
</protein>
<evidence type="ECO:0000256" key="1">
    <source>
        <dbReference type="SAM" id="MobiDB-lite"/>
    </source>
</evidence>
<evidence type="ECO:0000313" key="3">
    <source>
        <dbReference type="Proteomes" id="UP000032679"/>
    </source>
</evidence>
<dbReference type="NCBIfam" id="TIGR02300">
    <property type="entry name" value="FYDLN_acid"/>
    <property type="match status" value="1"/>
</dbReference>
<reference evidence="2 3" key="1">
    <citation type="submission" date="2012-10" db="EMBL/GenBank/DDBJ databases">
        <title>Genome sequencing of Tanticharoenia sakaeratensis NBRC 103193.</title>
        <authorList>
            <person name="Azuma Y."/>
            <person name="Hadano H."/>
            <person name="Hirakawa H."/>
            <person name="Matsushita K."/>
        </authorList>
    </citation>
    <scope>NUCLEOTIDE SEQUENCE [LARGE SCALE GENOMIC DNA]</scope>
    <source>
        <strain evidence="2 3">NBRC 103193</strain>
    </source>
</reference>
<evidence type="ECO:0008006" key="4">
    <source>
        <dbReference type="Google" id="ProtNLM"/>
    </source>
</evidence>
<name>A0A0D6MHA0_9PROT</name>
<accession>A0A0D6MHA0</accession>
<comment type="caution">
    <text evidence="2">The sequence shown here is derived from an EMBL/GenBank/DDBJ whole genome shotgun (WGS) entry which is preliminary data.</text>
</comment>
<feature type="compositionally biased region" description="Basic and acidic residues" evidence="1">
    <location>
        <begin position="58"/>
        <end position="75"/>
    </location>
</feature>
<dbReference type="STRING" id="1231623.Tasa_004_089"/>
<dbReference type="Pfam" id="PF09538">
    <property type="entry name" value="FYDLN_acid"/>
    <property type="match status" value="1"/>
</dbReference>
<proteinExistence type="predicted"/>
<feature type="region of interest" description="Disordered" evidence="1">
    <location>
        <begin position="47"/>
        <end position="122"/>
    </location>
</feature>
<dbReference type="Proteomes" id="UP000032679">
    <property type="component" value="Unassembled WGS sequence"/>
</dbReference>
<sequence>MRAAPLVLKHIFKTGSPMAKPELGLKRTCVSCNARFYDLGRTPAICPKCGAEQPSETPRLRRVAEPVPEKPKPDAENTDDADLAGDEETGDDVMEDTSDLDDDDDDLSNDIEVESDRDNDEN</sequence>
<dbReference type="EMBL" id="BALE01000004">
    <property type="protein sequence ID" value="GAN53024.1"/>
    <property type="molecule type" value="Genomic_DNA"/>
</dbReference>
<evidence type="ECO:0000313" key="2">
    <source>
        <dbReference type="EMBL" id="GAN53024.1"/>
    </source>
</evidence>
<dbReference type="AlphaFoldDB" id="A0A0D6MHA0"/>
<dbReference type="InterPro" id="IPR012644">
    <property type="entry name" value="CHP02300_FYDLN_acid"/>
</dbReference>